<dbReference type="Proteomes" id="UP000509345">
    <property type="component" value="Plasmid unnamed1"/>
</dbReference>
<proteinExistence type="predicted"/>
<feature type="region of interest" description="Disordered" evidence="4">
    <location>
        <begin position="104"/>
        <end position="125"/>
    </location>
</feature>
<dbReference type="EMBL" id="CP054927">
    <property type="protein sequence ID" value="QKW47919.1"/>
    <property type="molecule type" value="Genomic_DNA"/>
</dbReference>
<dbReference type="Gene3D" id="3.90.640.10">
    <property type="entry name" value="Actin, Chain A, domain 4"/>
    <property type="match status" value="1"/>
</dbReference>
<keyword evidence="3" id="KW-0143">Chaperone</keyword>
<reference evidence="5 6" key="1">
    <citation type="submission" date="2020-06" db="EMBL/GenBank/DDBJ databases">
        <title>Genome mining for natural products.</title>
        <authorList>
            <person name="Zhang B."/>
            <person name="Shi J."/>
            <person name="Ge H."/>
        </authorList>
    </citation>
    <scope>NUCLEOTIDE SEQUENCE [LARGE SCALE GENOMIC DNA]</scope>
    <source>
        <strain evidence="5 6">NA06532</strain>
        <plasmid evidence="5 6">unnamed1</plasmid>
    </source>
</reference>
<dbReference type="CDD" id="cd10229">
    <property type="entry name" value="ASKHA_NBD_HSP70_HSPA12"/>
    <property type="match status" value="1"/>
</dbReference>
<dbReference type="GeneID" id="87636671"/>
<dbReference type="GO" id="GO:0005524">
    <property type="term" value="F:ATP binding"/>
    <property type="evidence" value="ECO:0007669"/>
    <property type="project" value="UniProtKB-KW"/>
</dbReference>
<geneLocation type="plasmid" evidence="5 6">
    <name>unnamed1</name>
</geneLocation>
<dbReference type="InterPro" id="IPR043129">
    <property type="entry name" value="ATPase_NBD"/>
</dbReference>
<organism evidence="5 6">
    <name type="scientific">Streptomyces microflavus</name>
    <name type="common">Streptomyces lipmanii</name>
    <dbReference type="NCBI Taxonomy" id="1919"/>
    <lineage>
        <taxon>Bacteria</taxon>
        <taxon>Bacillati</taxon>
        <taxon>Actinomycetota</taxon>
        <taxon>Actinomycetes</taxon>
        <taxon>Kitasatosporales</taxon>
        <taxon>Streptomycetaceae</taxon>
        <taxon>Streptomyces</taxon>
    </lineage>
</organism>
<evidence type="ECO:0000256" key="3">
    <source>
        <dbReference type="ARBA" id="ARBA00023186"/>
    </source>
</evidence>
<dbReference type="PANTHER" id="PTHR14187:SF5">
    <property type="entry name" value="HEAT SHOCK 70 KDA PROTEIN 12A"/>
    <property type="match status" value="1"/>
</dbReference>
<evidence type="ECO:0000256" key="4">
    <source>
        <dbReference type="SAM" id="MobiDB-lite"/>
    </source>
</evidence>
<name>A0A7H8N0I1_STRMI</name>
<dbReference type="InterPro" id="IPR013126">
    <property type="entry name" value="Hsp_70_fam"/>
</dbReference>
<protein>
    <submittedName>
        <fullName evidence="5">Hsp70 family protein</fullName>
    </submittedName>
</protein>
<dbReference type="Gene3D" id="3.30.420.40">
    <property type="match status" value="2"/>
</dbReference>
<dbReference type="SUPFAM" id="SSF53067">
    <property type="entry name" value="Actin-like ATPase domain"/>
    <property type="match status" value="2"/>
</dbReference>
<dbReference type="RefSeq" id="WP_176145791.1">
    <property type="nucleotide sequence ID" value="NZ_CP054927.1"/>
</dbReference>
<gene>
    <name evidence="5" type="ORF">HUT09_36000</name>
</gene>
<dbReference type="AlphaFoldDB" id="A0A7H8N0I1"/>
<keyword evidence="5" id="KW-0614">Plasmid</keyword>
<sequence>MFDARVFAAVDLGTYAIGGAWTTASPDNESPETRKIHFFNSWESQPGPTVKNLSALLLDARGELLAWGFEARRMWLTQGMALRTAGARYYHGFKMDLGALKEATSPERNADTIDEAPEPGRTDNACGVSPQDLLITNLLTMLLRQVVQTMLHQIIASGYDEDDIRWVLTVPACFTDYQKAIYRDVIKGAGLSGEDDRVLLSLEPEAAAHYARVSGLRHDNAGPALMAPNARFMVVDCGGGTVDITAYLNDQDGKMIEIGRSLGERIGSDFLNRRVENEYLLDSFGKDVMDQIREECPDALLHMIDQWERAKVAVRLDQDENINLLIPTGIDRKMGAAGRRRLASRQNKVDDAVVLTPAQLHALFDTVVPGTLDLIEAQLSEMESAQGDSDVPNVIVLAGGFSNSPYLQQAIRERFASRATIIVPPNPDIAVLAGAVHFCYDPQVRARRSRFTYGIDTALFFDEGVDPESFRLSTPDGDRCVDRFNVFATAGQSVPTDAEISHVLIPVFDEQDRVRFGVFATRDTEPRYVSDGGCDLLAEVTIDLGPVMRFDRKERGVRTFMKFGETEVKVRAELVQGGGEAATQVRFHSNY</sequence>
<evidence type="ECO:0000256" key="2">
    <source>
        <dbReference type="ARBA" id="ARBA00022840"/>
    </source>
</evidence>
<dbReference type="GO" id="GO:0140662">
    <property type="term" value="F:ATP-dependent protein folding chaperone"/>
    <property type="evidence" value="ECO:0007669"/>
    <property type="project" value="InterPro"/>
</dbReference>
<keyword evidence="2" id="KW-0067">ATP-binding</keyword>
<dbReference type="Pfam" id="PF00012">
    <property type="entry name" value="HSP70"/>
    <property type="match status" value="1"/>
</dbReference>
<evidence type="ECO:0000313" key="6">
    <source>
        <dbReference type="Proteomes" id="UP000509345"/>
    </source>
</evidence>
<evidence type="ECO:0000256" key="1">
    <source>
        <dbReference type="ARBA" id="ARBA00022741"/>
    </source>
</evidence>
<dbReference type="PANTHER" id="PTHR14187">
    <property type="entry name" value="ALPHA KINASE/ELONGATION FACTOR 2 KINASE"/>
    <property type="match status" value="1"/>
</dbReference>
<evidence type="ECO:0000313" key="5">
    <source>
        <dbReference type="EMBL" id="QKW47919.1"/>
    </source>
</evidence>
<accession>A0A7H8N0I1</accession>
<keyword evidence="1" id="KW-0547">Nucleotide-binding</keyword>